<dbReference type="EMBL" id="JAAOZC010000002">
    <property type="protein sequence ID" value="NIJ07519.1"/>
    <property type="molecule type" value="Genomic_DNA"/>
</dbReference>
<protein>
    <submittedName>
        <fullName evidence="3">Uncharacterized protein YndB with AHSA1/START domain</fullName>
    </submittedName>
</protein>
<dbReference type="InterPro" id="IPR023393">
    <property type="entry name" value="START-like_dom_sf"/>
</dbReference>
<comment type="similarity">
    <text evidence="1">Belongs to the AHA1 family.</text>
</comment>
<reference evidence="3 4" key="1">
    <citation type="submission" date="2020-03" db="EMBL/GenBank/DDBJ databases">
        <title>Genomic Encyclopedia of Type Strains, Phase III (KMG-III): the genomes of soil and plant-associated and newly described type strains.</title>
        <authorList>
            <person name="Whitman W."/>
        </authorList>
    </citation>
    <scope>NUCLEOTIDE SEQUENCE [LARGE SCALE GENOMIC DNA]</scope>
    <source>
        <strain evidence="3 4">CECT 8804</strain>
    </source>
</reference>
<sequence>MSDDNELAIERLIDAPIDAVWRAWTEHLTEWWCPKPWTTEIIEMDFRSGGRSAMIMRGPNGEEAPQEGVFLEVIPKQSVVFTDAFTAGWKPAGPFMVGFMQFEARGAQTFYRAGARHWTAEAKAQHEAMGFAEGWGKVAEQLEEVAKRLA</sequence>
<name>A0ABX0TTN7_9SPHN</name>
<keyword evidence="4" id="KW-1185">Reference proteome</keyword>
<feature type="domain" description="Activator of Hsp90 ATPase homologue 1/2-like C-terminal" evidence="2">
    <location>
        <begin position="14"/>
        <end position="146"/>
    </location>
</feature>
<proteinExistence type="inferred from homology"/>
<evidence type="ECO:0000259" key="2">
    <source>
        <dbReference type="Pfam" id="PF08327"/>
    </source>
</evidence>
<evidence type="ECO:0000313" key="4">
    <source>
        <dbReference type="Proteomes" id="UP000727456"/>
    </source>
</evidence>
<dbReference type="Pfam" id="PF08327">
    <property type="entry name" value="AHSA1"/>
    <property type="match status" value="1"/>
</dbReference>
<dbReference type="RefSeq" id="WP_167072378.1">
    <property type="nucleotide sequence ID" value="NZ_JAAOZC010000002.1"/>
</dbReference>
<dbReference type="InterPro" id="IPR013538">
    <property type="entry name" value="ASHA1/2-like_C"/>
</dbReference>
<evidence type="ECO:0000313" key="3">
    <source>
        <dbReference type="EMBL" id="NIJ07519.1"/>
    </source>
</evidence>
<organism evidence="3 4">
    <name type="scientific">Sphingomonas vulcanisoli</name>
    <dbReference type="NCBI Taxonomy" id="1658060"/>
    <lineage>
        <taxon>Bacteria</taxon>
        <taxon>Pseudomonadati</taxon>
        <taxon>Pseudomonadota</taxon>
        <taxon>Alphaproteobacteria</taxon>
        <taxon>Sphingomonadales</taxon>
        <taxon>Sphingomonadaceae</taxon>
        <taxon>Sphingomonas</taxon>
    </lineage>
</organism>
<dbReference type="CDD" id="cd08896">
    <property type="entry name" value="SRPBCC_CalC_Aha1-like_3"/>
    <property type="match status" value="1"/>
</dbReference>
<comment type="caution">
    <text evidence="3">The sequence shown here is derived from an EMBL/GenBank/DDBJ whole genome shotgun (WGS) entry which is preliminary data.</text>
</comment>
<dbReference type="SUPFAM" id="SSF55961">
    <property type="entry name" value="Bet v1-like"/>
    <property type="match status" value="1"/>
</dbReference>
<accession>A0ABX0TTN7</accession>
<dbReference type="Gene3D" id="3.30.530.20">
    <property type="match status" value="1"/>
</dbReference>
<evidence type="ECO:0000256" key="1">
    <source>
        <dbReference type="ARBA" id="ARBA00006817"/>
    </source>
</evidence>
<gene>
    <name evidence="3" type="ORF">FHS31_001115</name>
</gene>
<dbReference type="Proteomes" id="UP000727456">
    <property type="component" value="Unassembled WGS sequence"/>
</dbReference>